<evidence type="ECO:0000259" key="2">
    <source>
        <dbReference type="Pfam" id="PF13449"/>
    </source>
</evidence>
<gene>
    <name evidence="3" type="ordered locus">TEQUI_0471</name>
</gene>
<feature type="signal peptide" evidence="1">
    <location>
        <begin position="1"/>
        <end position="24"/>
    </location>
</feature>
<evidence type="ECO:0000313" key="4">
    <source>
        <dbReference type="Proteomes" id="UP000007472"/>
    </source>
</evidence>
<dbReference type="KEGG" id="teq:TEQUI_0471"/>
<organism evidence="3 4">
    <name type="scientific">Taylorella equigenitalis (strain MCE9)</name>
    <dbReference type="NCBI Taxonomy" id="937774"/>
    <lineage>
        <taxon>Bacteria</taxon>
        <taxon>Pseudomonadati</taxon>
        <taxon>Pseudomonadota</taxon>
        <taxon>Betaproteobacteria</taxon>
        <taxon>Burkholderiales</taxon>
        <taxon>Alcaligenaceae</taxon>
        <taxon>Taylorella</taxon>
    </lineage>
</organism>
<accession>A0A654KG48</accession>
<protein>
    <recommendedName>
        <fullName evidence="2">Phytase-like domain-containing protein</fullName>
    </recommendedName>
</protein>
<feature type="chain" id="PRO_5024859336" description="Phytase-like domain-containing protein" evidence="1">
    <location>
        <begin position="25"/>
        <end position="370"/>
    </location>
</feature>
<dbReference type="PANTHER" id="PTHR37957:SF1">
    <property type="entry name" value="PHYTASE-LIKE DOMAIN-CONTAINING PROTEIN"/>
    <property type="match status" value="1"/>
</dbReference>
<dbReference type="EMBL" id="CP002456">
    <property type="protein sequence ID" value="ADU91414.1"/>
    <property type="molecule type" value="Genomic_DNA"/>
</dbReference>
<proteinExistence type="predicted"/>
<sequence length="370" mass="41548">MKFHKFTFSITALLLSASLNLSYAGDADINSLKLIGSYEIETGTQAFNTEFGGISGLDMAEDGLFWAISDERGGEKGTPRFYKIKLEYDENGIQNFAVDSVHNMQTPQGENFSSDSRTVDPEAIRHTSNGTLYWSSEGNWNDDSTKRYQPFIREMKEDGSYFREFKIPEQFLYKDNKTSGVRNNNSFEGLAVTPNGSMFFATEVALYQDGEAASVDNGSKIRITKFDPSANTTLAQYVYELPKIPTPSPKQGYVDNGLTELLAISDNEFLTLERSFADGVGNTIRIVKITITDETTDVKDMDSLKEAKYTPVERKVVLELTPEFEGIKMDNMEAMSWGKTLTNGHKTLVIASDNNFNKKQRTLFMIFEVN</sequence>
<reference evidence="3 4" key="1">
    <citation type="journal article" date="2011" name="J. Bacteriol.">
        <title>Genome sequence of Taylorella equigenitalis MCE9, the causative agent of contagious equine metritis.</title>
        <authorList>
            <person name="Hebert L."/>
            <person name="Moumen B."/>
            <person name="Duquesne F."/>
            <person name="Breuil M.F."/>
            <person name="Laugier C."/>
            <person name="Batto J.M."/>
            <person name="Renault P."/>
            <person name="Petry S."/>
        </authorList>
    </citation>
    <scope>NUCLEOTIDE SEQUENCE [LARGE SCALE GENOMIC DNA]</scope>
    <source>
        <strain evidence="3 4">MCE9</strain>
    </source>
</reference>
<name>A0A654KG48_TAYEM</name>
<dbReference type="AlphaFoldDB" id="A0A654KG48"/>
<keyword evidence="1" id="KW-0732">Signal</keyword>
<evidence type="ECO:0000256" key="1">
    <source>
        <dbReference type="SAM" id="SignalP"/>
    </source>
</evidence>
<dbReference type="Proteomes" id="UP000007472">
    <property type="component" value="Chromosome"/>
</dbReference>
<feature type="domain" description="Phytase-like" evidence="2">
    <location>
        <begin position="49"/>
        <end position="356"/>
    </location>
</feature>
<dbReference type="Pfam" id="PF13449">
    <property type="entry name" value="Phytase-like"/>
    <property type="match status" value="1"/>
</dbReference>
<dbReference type="InterPro" id="IPR027372">
    <property type="entry name" value="Phytase-like_dom"/>
</dbReference>
<dbReference type="PANTHER" id="PTHR37957">
    <property type="entry name" value="BLR7070 PROTEIN"/>
    <property type="match status" value="1"/>
</dbReference>
<evidence type="ECO:0000313" key="3">
    <source>
        <dbReference type="EMBL" id="ADU91414.1"/>
    </source>
</evidence>
<dbReference type="SUPFAM" id="SSF63829">
    <property type="entry name" value="Calcium-dependent phosphotriesterase"/>
    <property type="match status" value="1"/>
</dbReference>